<sequence>MKYLHLYQDNPLEFFDNFHEFKKDVKEYLDLMIYGIVIR</sequence>
<gene>
    <name evidence="1" type="ORF">SR187_4050</name>
</gene>
<dbReference type="EMBL" id="AP018400">
    <property type="protein sequence ID" value="BBA92418.1"/>
    <property type="molecule type" value="Genomic_DNA"/>
</dbReference>
<reference evidence="1 2" key="1">
    <citation type="journal article" date="2018" name="Genome Biol. Evol.">
        <title>Complete Genome Sequence of Streptococcus ruminantium sp. nov. GUT-187T (=DSM 104980T =JCM 31869T), the Type Strain of S. ruminantium, and Comparison with Genome Sequences of Streptococcus suis Strains.</title>
        <authorList>
            <person name="Tohya M."/>
            <person name="Sekizaki T."/>
            <person name="Miyoshi-Akiyama T."/>
        </authorList>
    </citation>
    <scope>NUCLEOTIDE SEQUENCE [LARGE SCALE GENOMIC DNA]</scope>
    <source>
        <strain evidence="1 2">GUT187T</strain>
    </source>
</reference>
<accession>A0A2Z5U379</accession>
<protein>
    <submittedName>
        <fullName evidence="1">Uncharacterized protein</fullName>
    </submittedName>
</protein>
<dbReference type="KEGG" id="srq:SR187_4050"/>
<evidence type="ECO:0000313" key="2">
    <source>
        <dbReference type="Proteomes" id="UP000269331"/>
    </source>
</evidence>
<proteinExistence type="predicted"/>
<dbReference type="Gene3D" id="1.10.357.10">
    <property type="entry name" value="Tetracycline Repressor, domain 2"/>
    <property type="match status" value="1"/>
</dbReference>
<organism evidence="1 2">
    <name type="scientific">Streptococcus ruminantium</name>
    <dbReference type="NCBI Taxonomy" id="1917441"/>
    <lineage>
        <taxon>Bacteria</taxon>
        <taxon>Bacillati</taxon>
        <taxon>Bacillota</taxon>
        <taxon>Bacilli</taxon>
        <taxon>Lactobacillales</taxon>
        <taxon>Streptococcaceae</taxon>
        <taxon>Streptococcus</taxon>
    </lineage>
</organism>
<name>A0A2Z5U379_9STRE</name>
<evidence type="ECO:0000313" key="1">
    <source>
        <dbReference type="EMBL" id="BBA92418.1"/>
    </source>
</evidence>
<dbReference type="InterPro" id="IPR036271">
    <property type="entry name" value="Tet_transcr_reg_TetR-rel_C_sf"/>
</dbReference>
<dbReference type="SUPFAM" id="SSF48498">
    <property type="entry name" value="Tetracyclin repressor-like, C-terminal domain"/>
    <property type="match status" value="1"/>
</dbReference>
<dbReference type="Proteomes" id="UP000269331">
    <property type="component" value="Chromosome"/>
</dbReference>
<dbReference type="AlphaFoldDB" id="A0A2Z5U379"/>